<evidence type="ECO:0000313" key="6">
    <source>
        <dbReference type="EMBL" id="CAF3473055.1"/>
    </source>
</evidence>
<evidence type="ECO:0000313" key="3">
    <source>
        <dbReference type="EMBL" id="CAF3292728.1"/>
    </source>
</evidence>
<dbReference type="EMBL" id="CAJOBO010000114">
    <property type="protein sequence ID" value="CAF4133164.1"/>
    <property type="molecule type" value="Genomic_DNA"/>
</dbReference>
<dbReference type="EMBL" id="CAJOBR010000005">
    <property type="protein sequence ID" value="CAF4443914.1"/>
    <property type="molecule type" value="Genomic_DNA"/>
</dbReference>
<evidence type="ECO:0000313" key="11">
    <source>
        <dbReference type="Proteomes" id="UP000663872"/>
    </source>
</evidence>
<organism evidence="6 11">
    <name type="scientific">Rotaria socialis</name>
    <dbReference type="NCBI Taxonomy" id="392032"/>
    <lineage>
        <taxon>Eukaryota</taxon>
        <taxon>Metazoa</taxon>
        <taxon>Spiralia</taxon>
        <taxon>Gnathifera</taxon>
        <taxon>Rotifera</taxon>
        <taxon>Eurotatoria</taxon>
        <taxon>Bdelloidea</taxon>
        <taxon>Philodinida</taxon>
        <taxon>Philodinidae</taxon>
        <taxon>Rotaria</taxon>
    </lineage>
</organism>
<dbReference type="AlphaFoldDB" id="A0A818FG00"/>
<feature type="transmembrane region" description="Helical" evidence="2">
    <location>
        <begin position="120"/>
        <end position="144"/>
    </location>
</feature>
<dbReference type="Proteomes" id="UP000663872">
    <property type="component" value="Unassembled WGS sequence"/>
</dbReference>
<evidence type="ECO:0000313" key="7">
    <source>
        <dbReference type="EMBL" id="CAF4133164.1"/>
    </source>
</evidence>
<evidence type="ECO:0000313" key="9">
    <source>
        <dbReference type="EMBL" id="CAF4443914.1"/>
    </source>
</evidence>
<keyword evidence="2" id="KW-0812">Transmembrane</keyword>
<protein>
    <submittedName>
        <fullName evidence="6">Uncharacterized protein</fullName>
    </submittedName>
</protein>
<keyword evidence="12" id="KW-1185">Reference proteome</keyword>
<evidence type="ECO:0000313" key="12">
    <source>
        <dbReference type="Proteomes" id="UP000663873"/>
    </source>
</evidence>
<keyword evidence="2" id="KW-0472">Membrane</keyword>
<dbReference type="Proteomes" id="UP000663873">
    <property type="component" value="Unassembled WGS sequence"/>
</dbReference>
<dbReference type="Proteomes" id="UP000663869">
    <property type="component" value="Unassembled WGS sequence"/>
</dbReference>
<gene>
    <name evidence="5" type="ORF">FME351_LOCUS10245</name>
    <name evidence="6" type="ORF">GRG538_LOCUS15804</name>
    <name evidence="7" type="ORF">HFQ381_LOCUS3222</name>
    <name evidence="3" type="ORF">LUA448_LOCUS7363</name>
    <name evidence="9" type="ORF">QYT958_LOCUS121</name>
    <name evidence="4" type="ORF">TIS948_LOCUS21176</name>
    <name evidence="10" type="ORF">TSG867_LOCUS17604</name>
    <name evidence="8" type="ORF">UJA718_LOCUS5807</name>
</gene>
<reference evidence="6" key="1">
    <citation type="submission" date="2021-02" db="EMBL/GenBank/DDBJ databases">
        <authorList>
            <person name="Nowell W R."/>
        </authorList>
    </citation>
    <scope>NUCLEOTIDE SEQUENCE</scope>
</reference>
<dbReference type="Proteomes" id="UP000663833">
    <property type="component" value="Unassembled WGS sequence"/>
</dbReference>
<dbReference type="OrthoDB" id="10044396at2759"/>
<evidence type="ECO:0000313" key="5">
    <source>
        <dbReference type="EMBL" id="CAF3413760.1"/>
    </source>
</evidence>
<dbReference type="Proteomes" id="UP000663825">
    <property type="component" value="Unassembled WGS sequence"/>
</dbReference>
<proteinExistence type="predicted"/>
<dbReference type="EMBL" id="CAJOBQ010001128">
    <property type="protein sequence ID" value="CAF4458557.1"/>
    <property type="molecule type" value="Genomic_DNA"/>
</dbReference>
<dbReference type="EMBL" id="CAJNYU010001127">
    <property type="protein sequence ID" value="CAF3413760.1"/>
    <property type="molecule type" value="Genomic_DNA"/>
</dbReference>
<evidence type="ECO:0000313" key="10">
    <source>
        <dbReference type="EMBL" id="CAF4458557.1"/>
    </source>
</evidence>
<dbReference type="EMBL" id="CAJOBP010000520">
    <property type="protein sequence ID" value="CAF4189025.1"/>
    <property type="molecule type" value="Genomic_DNA"/>
</dbReference>
<evidence type="ECO:0000313" key="4">
    <source>
        <dbReference type="EMBL" id="CAF3329927.1"/>
    </source>
</evidence>
<dbReference type="EMBL" id="CAJNXB010003647">
    <property type="protein sequence ID" value="CAF3329927.1"/>
    <property type="molecule type" value="Genomic_DNA"/>
</dbReference>
<sequence length="166" mass="19750">MSKHRTSMFRYRTVRPLLVSSPVSDRNISLDHSQPAVNTNQQVFNEQQISKNCHHHSSTNENEYRNNHSSDLIHFNEISKSSNSITRRKRQTRKKDNENESCEQSNEKPSLLQIYVNNTLLILIRLMILVIIIFIISFIFYYSIVHIYPKPKKSEWEQIIDWFTLE</sequence>
<comment type="caution">
    <text evidence="6">The sequence shown here is derived from an EMBL/GenBank/DDBJ whole genome shotgun (WGS) entry which is preliminary data.</text>
</comment>
<name>A0A818FG00_9BILA</name>
<evidence type="ECO:0000256" key="2">
    <source>
        <dbReference type="SAM" id="Phobius"/>
    </source>
</evidence>
<feature type="region of interest" description="Disordered" evidence="1">
    <location>
        <begin position="82"/>
        <end position="103"/>
    </location>
</feature>
<evidence type="ECO:0000256" key="1">
    <source>
        <dbReference type="SAM" id="MobiDB-lite"/>
    </source>
</evidence>
<keyword evidence="2" id="KW-1133">Transmembrane helix</keyword>
<evidence type="ECO:0000313" key="8">
    <source>
        <dbReference type="EMBL" id="CAF4189025.1"/>
    </source>
</evidence>
<dbReference type="EMBL" id="CAJNYT010002518">
    <property type="protein sequence ID" value="CAF3473055.1"/>
    <property type="molecule type" value="Genomic_DNA"/>
</dbReference>
<dbReference type="Proteomes" id="UP000663851">
    <property type="component" value="Unassembled WGS sequence"/>
</dbReference>
<dbReference type="Proteomes" id="UP000663862">
    <property type="component" value="Unassembled WGS sequence"/>
</dbReference>
<dbReference type="EMBL" id="CAJNYD010000725">
    <property type="protein sequence ID" value="CAF3292728.1"/>
    <property type="molecule type" value="Genomic_DNA"/>
</dbReference>
<dbReference type="Proteomes" id="UP000663848">
    <property type="component" value="Unassembled WGS sequence"/>
</dbReference>
<accession>A0A818FG00</accession>